<evidence type="ECO:0000313" key="3">
    <source>
        <dbReference type="Proteomes" id="UP000265180"/>
    </source>
</evidence>
<dbReference type="Pfam" id="PF05018">
    <property type="entry name" value="CFA20_dom"/>
    <property type="match status" value="1"/>
</dbReference>
<accession>A0A3P9LVA3</accession>
<name>A0A3P9LVA3_ORYLA</name>
<protein>
    <recommendedName>
        <fullName evidence="1">CFA20 domain-containing protein</fullName>
    </recommendedName>
</protein>
<evidence type="ECO:0000259" key="1">
    <source>
        <dbReference type="Pfam" id="PF05018"/>
    </source>
</evidence>
<dbReference type="Proteomes" id="UP000265180">
    <property type="component" value="Chromosome 1"/>
</dbReference>
<dbReference type="InterPro" id="IPR007714">
    <property type="entry name" value="CFA20_dom"/>
</dbReference>
<reference key="1">
    <citation type="journal article" date="2007" name="Nature">
        <title>The medaka draft genome and insights into vertebrate genome evolution.</title>
        <authorList>
            <person name="Kasahara M."/>
            <person name="Naruse K."/>
            <person name="Sasaki S."/>
            <person name="Nakatani Y."/>
            <person name="Qu W."/>
            <person name="Ahsan B."/>
            <person name="Yamada T."/>
            <person name="Nagayasu Y."/>
            <person name="Doi K."/>
            <person name="Kasai Y."/>
            <person name="Jindo T."/>
            <person name="Kobayashi D."/>
            <person name="Shimada A."/>
            <person name="Toyoda A."/>
            <person name="Kuroki Y."/>
            <person name="Fujiyama A."/>
            <person name="Sasaki T."/>
            <person name="Shimizu A."/>
            <person name="Asakawa S."/>
            <person name="Shimizu N."/>
            <person name="Hashimoto S."/>
            <person name="Yang J."/>
            <person name="Lee Y."/>
            <person name="Matsushima K."/>
            <person name="Sugano S."/>
            <person name="Sakaizumi M."/>
            <person name="Narita T."/>
            <person name="Ohishi K."/>
            <person name="Haga S."/>
            <person name="Ohta F."/>
            <person name="Nomoto H."/>
            <person name="Nogata K."/>
            <person name="Morishita T."/>
            <person name="Endo T."/>
            <person name="Shin-I T."/>
            <person name="Takeda H."/>
            <person name="Morishita S."/>
            <person name="Kohara Y."/>
        </authorList>
    </citation>
    <scope>NUCLEOTIDE SEQUENCE [LARGE SCALE GENOMIC DNA]</scope>
    <source>
        <strain>Hd-rR</strain>
    </source>
</reference>
<dbReference type="AlphaFoldDB" id="A0A3P9LVA3"/>
<proteinExistence type="predicted"/>
<dbReference type="PANTHER" id="PTHR12458">
    <property type="entry name" value="ORF PROTEIN"/>
    <property type="match status" value="1"/>
</dbReference>
<reference evidence="2 3" key="2">
    <citation type="submission" date="2017-04" db="EMBL/GenBank/DDBJ databases">
        <title>CpG methylation of centromeres and impact of large insertions on vertebrate speciation.</title>
        <authorList>
            <person name="Ichikawa K."/>
            <person name="Yoshimura J."/>
            <person name="Morishita S."/>
        </authorList>
    </citation>
    <scope>NUCLEOTIDE SEQUENCE</scope>
    <source>
        <strain evidence="2 3">HNI</strain>
    </source>
</reference>
<dbReference type="Ensembl" id="ENSORLT00020006475.1">
    <property type="protein sequence ID" value="ENSORLP00020024632.1"/>
    <property type="gene ID" value="ENSORLG00020006135.1"/>
</dbReference>
<reference evidence="2" key="3">
    <citation type="submission" date="2025-08" db="UniProtKB">
        <authorList>
            <consortium name="Ensembl"/>
        </authorList>
    </citation>
    <scope>IDENTIFICATION</scope>
    <source>
        <strain evidence="2">HNI</strain>
    </source>
</reference>
<organism evidence="2 3">
    <name type="scientific">Oryzias latipes</name>
    <name type="common">Japanese rice fish</name>
    <name type="synonym">Japanese killifish</name>
    <dbReference type="NCBI Taxonomy" id="8090"/>
    <lineage>
        <taxon>Eukaryota</taxon>
        <taxon>Metazoa</taxon>
        <taxon>Chordata</taxon>
        <taxon>Craniata</taxon>
        <taxon>Vertebrata</taxon>
        <taxon>Euteleostomi</taxon>
        <taxon>Actinopterygii</taxon>
        <taxon>Neopterygii</taxon>
        <taxon>Teleostei</taxon>
        <taxon>Neoteleostei</taxon>
        <taxon>Acanthomorphata</taxon>
        <taxon>Ovalentaria</taxon>
        <taxon>Atherinomorphae</taxon>
        <taxon>Beloniformes</taxon>
        <taxon>Adrianichthyidae</taxon>
        <taxon>Oryziinae</taxon>
        <taxon>Oryzias</taxon>
    </lineage>
</organism>
<reference evidence="2" key="4">
    <citation type="submission" date="2025-09" db="UniProtKB">
        <authorList>
            <consortium name="Ensembl"/>
        </authorList>
    </citation>
    <scope>IDENTIFICATION</scope>
    <source>
        <strain evidence="2">HNI</strain>
    </source>
</reference>
<feature type="domain" description="CFA20" evidence="1">
    <location>
        <begin position="41"/>
        <end position="101"/>
    </location>
</feature>
<dbReference type="InterPro" id="IPR040441">
    <property type="entry name" value="CFA20/CFAP20DC"/>
</dbReference>
<sequence length="132" mass="15313">VKGGCFITCGSWGCKSPFLVMIVKNTKKCFSFEVQVRMSKNQSDTKTMPLKLEDGWNQIQFNLSDLTKTAFGTNYTETLRVQIHVNRRIRRVFFTERLYSHCPSRGPESSVHLLDRFWVPSELRCSLCVLQK</sequence>
<evidence type="ECO:0000313" key="2">
    <source>
        <dbReference type="Ensembl" id="ENSORLP00020024632.1"/>
    </source>
</evidence>